<organism evidence="21 22">
    <name type="scientific">Pleurodeles waltl</name>
    <name type="common">Iberian ribbed newt</name>
    <dbReference type="NCBI Taxonomy" id="8319"/>
    <lineage>
        <taxon>Eukaryota</taxon>
        <taxon>Metazoa</taxon>
        <taxon>Chordata</taxon>
        <taxon>Craniata</taxon>
        <taxon>Vertebrata</taxon>
        <taxon>Euteleostomi</taxon>
        <taxon>Amphibia</taxon>
        <taxon>Batrachia</taxon>
        <taxon>Caudata</taxon>
        <taxon>Salamandroidea</taxon>
        <taxon>Salamandridae</taxon>
        <taxon>Pleurodelinae</taxon>
        <taxon>Pleurodeles</taxon>
    </lineage>
</organism>
<gene>
    <name evidence="21" type="ORF">NDU88_000375</name>
</gene>
<keyword evidence="4" id="KW-0547">Nucleotide-binding</keyword>
<dbReference type="PROSITE" id="PS00455">
    <property type="entry name" value="AMP_BINDING"/>
    <property type="match status" value="1"/>
</dbReference>
<comment type="similarity">
    <text evidence="14">Belongs to the ATP-dependent AMP-binding enzyme family. Bubblegum subfamily.</text>
</comment>
<comment type="catalytic activity">
    <reaction evidence="13">
        <text>(9Z)-octadecenoate + ATP + CoA = (9Z)-octadecenoyl-CoA + AMP + diphosphate</text>
        <dbReference type="Rhea" id="RHEA:33607"/>
        <dbReference type="ChEBI" id="CHEBI:30616"/>
        <dbReference type="ChEBI" id="CHEBI:30823"/>
        <dbReference type="ChEBI" id="CHEBI:33019"/>
        <dbReference type="ChEBI" id="CHEBI:57287"/>
        <dbReference type="ChEBI" id="CHEBI:57387"/>
        <dbReference type="ChEBI" id="CHEBI:456215"/>
    </reaction>
    <physiologicalReaction direction="left-to-right" evidence="13">
        <dbReference type="Rhea" id="RHEA:33608"/>
    </physiologicalReaction>
</comment>
<dbReference type="GO" id="GO:0005524">
    <property type="term" value="F:ATP binding"/>
    <property type="evidence" value="ECO:0007669"/>
    <property type="project" value="UniProtKB-KW"/>
</dbReference>
<dbReference type="PANTHER" id="PTHR43272">
    <property type="entry name" value="LONG-CHAIN-FATTY-ACID--COA LIGASE"/>
    <property type="match status" value="1"/>
</dbReference>
<keyword evidence="22" id="KW-1185">Reference proteome</keyword>
<evidence type="ECO:0000256" key="2">
    <source>
        <dbReference type="ARBA" id="ARBA00022490"/>
    </source>
</evidence>
<sequence>METSDLCSGQMSLGAIGKRTCPIELDLAPAENFWTTVRHGAVRLRLEETGPASEPPVTTHQMLRDAAQRYGNHPAMAVKRDGQWRTTTYLQYYQACRAAAKSFLKLGLERFHGVCILGYNAPEWLIANLGAIMAGGIPSGIYTTNSPDSCRYVASNCEANILVVEDRHQLEKVLQVQDQLPHLKAIVQYSGELTEKRPNLYTWAEFMKLGSEVPDSTLDDIIASLKVNQCCALIYTSGTTGTPKGVMLSHDNITWAVKMFGRYSGLQEREIHFSYLPMSHTAAQYFDIWLPICLGGTTCFADKDALKSQDSLVNTLKEVRPTVFLGVPRIWEKIQGALVDMESKPSSMERSISSSVRDPIMATKLNHMNGNDSASLGLPMAEVGLDRCVLRYAGSAPIAKETLEYFLRLGLPIMELYGMSEVFGCITMSVTSECRMTSCGKTVPGCMTQIHTPDEDGSGEISIKGRHVFMGYLNKAEATKEVFDEEGWLHTGDIGRFDQDGFLYITGRIKELVITSGGKNIAPVPIENDLKKEVPIISNAVLVGDKRKFLSVLITLKCTTDQDTLMPGDDLTPDAIQFCQQLGSRATRVSEVVRSKDPAIYKAIQEGLDRVNQRAASNAHRVQKWAILGKDLCIAGGELGPTLKMKRPVILKKYEKIIDALYKVGSSTSRLQKQRPLAQRIKELKSNL</sequence>
<keyword evidence="2" id="KW-0963">Cytoplasm</keyword>
<evidence type="ECO:0000256" key="1">
    <source>
        <dbReference type="ARBA" id="ARBA00004496"/>
    </source>
</evidence>
<evidence type="ECO:0000256" key="4">
    <source>
        <dbReference type="ARBA" id="ARBA00022741"/>
    </source>
</evidence>
<dbReference type="Proteomes" id="UP001066276">
    <property type="component" value="Chromosome 1_1"/>
</dbReference>
<comment type="caution">
    <text evidence="21">The sequence shown here is derived from an EMBL/GenBank/DDBJ whole genome shotgun (WGS) entry which is preliminary data.</text>
</comment>
<feature type="domain" description="AMP-dependent synthetase/ligase" evidence="20">
    <location>
        <begin position="64"/>
        <end position="473"/>
    </location>
</feature>
<evidence type="ECO:0000256" key="15">
    <source>
        <dbReference type="ARBA" id="ARBA00040479"/>
    </source>
</evidence>
<dbReference type="GO" id="GO:0005783">
    <property type="term" value="C:endoplasmic reticulum"/>
    <property type="evidence" value="ECO:0007669"/>
    <property type="project" value="TreeGrafter"/>
</dbReference>
<comment type="catalytic activity">
    <reaction evidence="8">
        <text>a long-chain fatty acid + ATP + CoA = a long-chain fatty acyl-CoA + AMP + diphosphate</text>
        <dbReference type="Rhea" id="RHEA:15421"/>
        <dbReference type="ChEBI" id="CHEBI:30616"/>
        <dbReference type="ChEBI" id="CHEBI:33019"/>
        <dbReference type="ChEBI" id="CHEBI:57287"/>
        <dbReference type="ChEBI" id="CHEBI:57560"/>
        <dbReference type="ChEBI" id="CHEBI:83139"/>
        <dbReference type="ChEBI" id="CHEBI:456215"/>
        <dbReference type="EC" id="6.2.1.3"/>
    </reaction>
    <physiologicalReaction direction="left-to-right" evidence="8">
        <dbReference type="Rhea" id="RHEA:15422"/>
    </physiologicalReaction>
</comment>
<dbReference type="GO" id="GO:0016020">
    <property type="term" value="C:membrane"/>
    <property type="evidence" value="ECO:0007669"/>
    <property type="project" value="TreeGrafter"/>
</dbReference>
<evidence type="ECO:0000313" key="22">
    <source>
        <dbReference type="Proteomes" id="UP001066276"/>
    </source>
</evidence>
<dbReference type="InterPro" id="IPR020845">
    <property type="entry name" value="AMP-binding_CS"/>
</dbReference>
<dbReference type="AlphaFoldDB" id="A0AAV7WJ74"/>
<dbReference type="SUPFAM" id="SSF56801">
    <property type="entry name" value="Acetyl-CoA synthetase-like"/>
    <property type="match status" value="1"/>
</dbReference>
<evidence type="ECO:0000256" key="14">
    <source>
        <dbReference type="ARBA" id="ARBA00038034"/>
    </source>
</evidence>
<dbReference type="PANTHER" id="PTHR43272:SF101">
    <property type="entry name" value="ACYL-COA SYNTHETASE BUBBLEGUM FAMILY MEMBER 2-RELATED"/>
    <property type="match status" value="1"/>
</dbReference>
<evidence type="ECO:0000256" key="13">
    <source>
        <dbReference type="ARBA" id="ARBA00036043"/>
    </source>
</evidence>
<evidence type="ECO:0000256" key="12">
    <source>
        <dbReference type="ARBA" id="ARBA00035848"/>
    </source>
</evidence>
<dbReference type="Pfam" id="PF00501">
    <property type="entry name" value="AMP-binding"/>
    <property type="match status" value="1"/>
</dbReference>
<evidence type="ECO:0000256" key="5">
    <source>
        <dbReference type="ARBA" id="ARBA00022832"/>
    </source>
</evidence>
<evidence type="ECO:0000256" key="8">
    <source>
        <dbReference type="ARBA" id="ARBA00024484"/>
    </source>
</evidence>
<dbReference type="Pfam" id="PF23562">
    <property type="entry name" value="AMP-binding_C_3"/>
    <property type="match status" value="1"/>
</dbReference>
<dbReference type="EMBL" id="JANPWB010000001">
    <property type="protein sequence ID" value="KAJ1212726.1"/>
    <property type="molecule type" value="Genomic_DNA"/>
</dbReference>
<dbReference type="EC" id="6.2.1.15" evidence="10"/>
<comment type="catalytic activity">
    <reaction evidence="12">
        <text>(9Z,12Z)-octadecadienoate + ATP + CoA = (9Z,12Z)-octadecadienoyl-CoA + AMP + diphosphate</text>
        <dbReference type="Rhea" id="RHEA:33651"/>
        <dbReference type="ChEBI" id="CHEBI:30245"/>
        <dbReference type="ChEBI" id="CHEBI:30616"/>
        <dbReference type="ChEBI" id="CHEBI:33019"/>
        <dbReference type="ChEBI" id="CHEBI:57287"/>
        <dbReference type="ChEBI" id="CHEBI:57383"/>
        <dbReference type="ChEBI" id="CHEBI:456215"/>
    </reaction>
    <physiologicalReaction direction="left-to-right" evidence="12">
        <dbReference type="Rhea" id="RHEA:33652"/>
    </physiologicalReaction>
</comment>
<comment type="subcellular location">
    <subcellularLocation>
        <location evidence="1">Cytoplasm</location>
    </subcellularLocation>
</comment>
<protein>
    <recommendedName>
        <fullName evidence="15">Long-chain-fatty-acid--CoA ligase ACSBG2</fullName>
        <ecNumber evidence="10">6.2.1.15</ecNumber>
        <ecNumber evidence="11">6.2.1.3</ecNumber>
    </recommendedName>
    <alternativeName>
        <fullName evidence="17">Acyl-CoA synthetase bubblegum family member 2</fullName>
    </alternativeName>
    <alternativeName>
        <fullName evidence="16">Arachidonate--CoA ligase ACSBG2</fullName>
    </alternativeName>
</protein>
<dbReference type="GO" id="GO:0047676">
    <property type="term" value="F:arachidonate-CoA ligase activity"/>
    <property type="evidence" value="ECO:0007669"/>
    <property type="project" value="UniProtKB-EC"/>
</dbReference>
<evidence type="ECO:0000256" key="3">
    <source>
        <dbReference type="ARBA" id="ARBA00022598"/>
    </source>
</evidence>
<comment type="catalytic activity">
    <reaction evidence="18">
        <text>tetracosanoate + ATP + CoA = tetracosanoyl-CoA + AMP + diphosphate</text>
        <dbReference type="Rhea" id="RHEA:33639"/>
        <dbReference type="ChEBI" id="CHEBI:30616"/>
        <dbReference type="ChEBI" id="CHEBI:31014"/>
        <dbReference type="ChEBI" id="CHEBI:33019"/>
        <dbReference type="ChEBI" id="CHEBI:57287"/>
        <dbReference type="ChEBI" id="CHEBI:65052"/>
        <dbReference type="ChEBI" id="CHEBI:456215"/>
    </reaction>
    <physiologicalReaction direction="left-to-right" evidence="18">
        <dbReference type="Rhea" id="RHEA:33640"/>
    </physiologicalReaction>
</comment>
<reference evidence="21" key="1">
    <citation type="journal article" date="2022" name="bioRxiv">
        <title>Sequencing and chromosome-scale assembly of the giantPleurodeles waltlgenome.</title>
        <authorList>
            <person name="Brown T."/>
            <person name="Elewa A."/>
            <person name="Iarovenko S."/>
            <person name="Subramanian E."/>
            <person name="Araus A.J."/>
            <person name="Petzold A."/>
            <person name="Susuki M."/>
            <person name="Suzuki K.-i.T."/>
            <person name="Hayashi T."/>
            <person name="Toyoda A."/>
            <person name="Oliveira C."/>
            <person name="Osipova E."/>
            <person name="Leigh N.D."/>
            <person name="Simon A."/>
            <person name="Yun M.H."/>
        </authorList>
    </citation>
    <scope>NUCLEOTIDE SEQUENCE</scope>
    <source>
        <strain evidence="21">20211129_DDA</strain>
        <tissue evidence="21">Liver</tissue>
    </source>
</reference>
<evidence type="ECO:0000256" key="9">
    <source>
        <dbReference type="ARBA" id="ARBA00024548"/>
    </source>
</evidence>
<evidence type="ECO:0000256" key="19">
    <source>
        <dbReference type="ARBA" id="ARBA00049139"/>
    </source>
</evidence>
<keyword evidence="7" id="KW-0443">Lipid metabolism</keyword>
<dbReference type="InterPro" id="IPR042099">
    <property type="entry name" value="ANL_N_sf"/>
</dbReference>
<evidence type="ECO:0000259" key="20">
    <source>
        <dbReference type="Pfam" id="PF00501"/>
    </source>
</evidence>
<keyword evidence="5" id="KW-0276">Fatty acid metabolism</keyword>
<evidence type="ECO:0000256" key="10">
    <source>
        <dbReference type="ARBA" id="ARBA00026113"/>
    </source>
</evidence>
<accession>A0AAV7WJ74</accession>
<proteinExistence type="inferred from homology"/>
<comment type="catalytic activity">
    <reaction evidence="9">
        <text>(5Z,8Z,11Z,14Z)-eicosatetraenoate + ATP + CoA = (5Z,8Z,11Z,14Z)-eicosatetraenoyl-CoA + AMP + diphosphate</text>
        <dbReference type="Rhea" id="RHEA:19713"/>
        <dbReference type="ChEBI" id="CHEBI:30616"/>
        <dbReference type="ChEBI" id="CHEBI:32395"/>
        <dbReference type="ChEBI" id="CHEBI:33019"/>
        <dbReference type="ChEBI" id="CHEBI:57287"/>
        <dbReference type="ChEBI" id="CHEBI:57368"/>
        <dbReference type="ChEBI" id="CHEBI:456215"/>
        <dbReference type="EC" id="6.2.1.15"/>
    </reaction>
    <physiologicalReaction direction="left-to-right" evidence="9">
        <dbReference type="Rhea" id="RHEA:19714"/>
    </physiologicalReaction>
</comment>
<name>A0AAV7WJ74_PLEWA</name>
<keyword evidence="6" id="KW-0067">ATP-binding</keyword>
<evidence type="ECO:0000256" key="7">
    <source>
        <dbReference type="ARBA" id="ARBA00023098"/>
    </source>
</evidence>
<evidence type="ECO:0000256" key="6">
    <source>
        <dbReference type="ARBA" id="ARBA00022840"/>
    </source>
</evidence>
<comment type="catalytic activity">
    <reaction evidence="19">
        <text>hexadecanoate + ATP + CoA = hexadecanoyl-CoA + AMP + diphosphate</text>
        <dbReference type="Rhea" id="RHEA:30751"/>
        <dbReference type="ChEBI" id="CHEBI:7896"/>
        <dbReference type="ChEBI" id="CHEBI:30616"/>
        <dbReference type="ChEBI" id="CHEBI:33019"/>
        <dbReference type="ChEBI" id="CHEBI:57287"/>
        <dbReference type="ChEBI" id="CHEBI:57379"/>
        <dbReference type="ChEBI" id="CHEBI:456215"/>
    </reaction>
    <physiologicalReaction direction="left-to-right" evidence="19">
        <dbReference type="Rhea" id="RHEA:30752"/>
    </physiologicalReaction>
</comment>
<evidence type="ECO:0000256" key="11">
    <source>
        <dbReference type="ARBA" id="ARBA00026121"/>
    </source>
</evidence>
<evidence type="ECO:0000256" key="16">
    <source>
        <dbReference type="ARBA" id="ARBA00042118"/>
    </source>
</evidence>
<evidence type="ECO:0000313" key="21">
    <source>
        <dbReference type="EMBL" id="KAJ1212726.1"/>
    </source>
</evidence>
<dbReference type="EC" id="6.2.1.3" evidence="11"/>
<evidence type="ECO:0000256" key="17">
    <source>
        <dbReference type="ARBA" id="ARBA00043192"/>
    </source>
</evidence>
<dbReference type="Gene3D" id="3.40.50.12780">
    <property type="entry name" value="N-terminal domain of ligase-like"/>
    <property type="match status" value="1"/>
</dbReference>
<evidence type="ECO:0000256" key="18">
    <source>
        <dbReference type="ARBA" id="ARBA00048666"/>
    </source>
</evidence>
<keyword evidence="3" id="KW-0436">Ligase</keyword>
<dbReference type="InterPro" id="IPR000873">
    <property type="entry name" value="AMP-dep_synth/lig_dom"/>
</dbReference>